<sequence>MLVNNTLLTARGATVAQGLGCSPPTKANRVRVPSWSLPVCARGKSRRTVPLIGGFSRGSPVSPAHLIRHCSGVEILDESRRFLAIPRERCKWPVHGEKNAGIVAVYSSPSPQVITSMNSASEQVTAMNIVLRADEGEVRWKCSSAGMQEHGKKKITKKTHPPPAMSNTIGFEVAERLACSRSTKASRVQSPSVSLPDFRMWESCRTIPLVGRFSRGSAVSNTPSFRRCSILVSITLTGSQDISVKSSPNLVSHTLFNPVQSPQYACAVWCSCSRTEQVDVALNHICRLTPGCLKSTPVE</sequence>
<protein>
    <submittedName>
        <fullName evidence="1">Uncharacterized protein</fullName>
    </submittedName>
</protein>
<dbReference type="Proteomes" id="UP001159363">
    <property type="component" value="Chromosome 10"/>
</dbReference>
<accession>A0ABQ9GMV2</accession>
<comment type="caution">
    <text evidence="1">The sequence shown here is derived from an EMBL/GenBank/DDBJ whole genome shotgun (WGS) entry which is preliminary data.</text>
</comment>
<name>A0ABQ9GMV2_9NEOP</name>
<evidence type="ECO:0000313" key="2">
    <source>
        <dbReference type="Proteomes" id="UP001159363"/>
    </source>
</evidence>
<evidence type="ECO:0000313" key="1">
    <source>
        <dbReference type="EMBL" id="KAJ8873349.1"/>
    </source>
</evidence>
<keyword evidence="2" id="KW-1185">Reference proteome</keyword>
<dbReference type="EMBL" id="JARBHB010000011">
    <property type="protein sequence ID" value="KAJ8873349.1"/>
    <property type="molecule type" value="Genomic_DNA"/>
</dbReference>
<gene>
    <name evidence="1" type="ORF">PR048_026983</name>
</gene>
<proteinExistence type="predicted"/>
<organism evidence="1 2">
    <name type="scientific">Dryococelus australis</name>
    <dbReference type="NCBI Taxonomy" id="614101"/>
    <lineage>
        <taxon>Eukaryota</taxon>
        <taxon>Metazoa</taxon>
        <taxon>Ecdysozoa</taxon>
        <taxon>Arthropoda</taxon>
        <taxon>Hexapoda</taxon>
        <taxon>Insecta</taxon>
        <taxon>Pterygota</taxon>
        <taxon>Neoptera</taxon>
        <taxon>Polyneoptera</taxon>
        <taxon>Phasmatodea</taxon>
        <taxon>Verophasmatodea</taxon>
        <taxon>Anareolatae</taxon>
        <taxon>Phasmatidae</taxon>
        <taxon>Eurycanthinae</taxon>
        <taxon>Dryococelus</taxon>
    </lineage>
</organism>
<reference evidence="1 2" key="1">
    <citation type="submission" date="2023-02" db="EMBL/GenBank/DDBJ databases">
        <title>LHISI_Scaffold_Assembly.</title>
        <authorList>
            <person name="Stuart O.P."/>
            <person name="Cleave R."/>
            <person name="Magrath M.J.L."/>
            <person name="Mikheyev A.S."/>
        </authorList>
    </citation>
    <scope>NUCLEOTIDE SEQUENCE [LARGE SCALE GENOMIC DNA]</scope>
    <source>
        <strain evidence="1">Daus_M_001</strain>
        <tissue evidence="1">Leg muscle</tissue>
    </source>
</reference>